<keyword evidence="1" id="KW-0677">Repeat</keyword>
<accession>A0AAJ0BCC6</accession>
<dbReference type="Pfam" id="PF12796">
    <property type="entry name" value="Ank_2"/>
    <property type="match status" value="1"/>
</dbReference>
<dbReference type="PROSITE" id="PS50297">
    <property type="entry name" value="ANK_REP_REGION"/>
    <property type="match status" value="1"/>
</dbReference>
<dbReference type="PROSITE" id="PS50088">
    <property type="entry name" value="ANK_REPEAT"/>
    <property type="match status" value="1"/>
</dbReference>
<evidence type="ECO:0000259" key="4">
    <source>
        <dbReference type="Pfam" id="PF24120"/>
    </source>
</evidence>
<dbReference type="EMBL" id="MU839838">
    <property type="protein sequence ID" value="KAK1753261.1"/>
    <property type="molecule type" value="Genomic_DNA"/>
</dbReference>
<evidence type="ECO:0000313" key="6">
    <source>
        <dbReference type="Proteomes" id="UP001239445"/>
    </source>
</evidence>
<dbReference type="InterPro" id="IPR036770">
    <property type="entry name" value="Ankyrin_rpt-contain_sf"/>
</dbReference>
<feature type="repeat" description="ANK" evidence="3">
    <location>
        <begin position="189"/>
        <end position="221"/>
    </location>
</feature>
<keyword evidence="2 3" id="KW-0040">ANK repeat</keyword>
<dbReference type="SMART" id="SM00248">
    <property type="entry name" value="ANK"/>
    <property type="match status" value="2"/>
</dbReference>
<dbReference type="InterPro" id="IPR002110">
    <property type="entry name" value="Ankyrin_rpt"/>
</dbReference>
<organism evidence="5 6">
    <name type="scientific">Echria macrotheca</name>
    <dbReference type="NCBI Taxonomy" id="438768"/>
    <lineage>
        <taxon>Eukaryota</taxon>
        <taxon>Fungi</taxon>
        <taxon>Dikarya</taxon>
        <taxon>Ascomycota</taxon>
        <taxon>Pezizomycotina</taxon>
        <taxon>Sordariomycetes</taxon>
        <taxon>Sordariomycetidae</taxon>
        <taxon>Sordariales</taxon>
        <taxon>Schizotheciaceae</taxon>
        <taxon>Echria</taxon>
    </lineage>
</organism>
<evidence type="ECO:0000256" key="2">
    <source>
        <dbReference type="ARBA" id="ARBA00023043"/>
    </source>
</evidence>
<gene>
    <name evidence="5" type="ORF">QBC47DRAFT_388090</name>
</gene>
<keyword evidence="6" id="KW-1185">Reference proteome</keyword>
<dbReference type="GO" id="GO:0004842">
    <property type="term" value="F:ubiquitin-protein transferase activity"/>
    <property type="evidence" value="ECO:0007669"/>
    <property type="project" value="TreeGrafter"/>
</dbReference>
<dbReference type="PANTHER" id="PTHR24171:SF8">
    <property type="entry name" value="BRCA1-ASSOCIATED RING DOMAIN PROTEIN 1"/>
    <property type="match status" value="1"/>
</dbReference>
<dbReference type="Gene3D" id="1.25.40.20">
    <property type="entry name" value="Ankyrin repeat-containing domain"/>
    <property type="match status" value="1"/>
</dbReference>
<dbReference type="PANTHER" id="PTHR24171">
    <property type="entry name" value="ANKYRIN REPEAT DOMAIN-CONTAINING PROTEIN 39-RELATED"/>
    <property type="match status" value="1"/>
</dbReference>
<reference evidence="5" key="1">
    <citation type="submission" date="2023-06" db="EMBL/GenBank/DDBJ databases">
        <title>Genome-scale phylogeny and comparative genomics of the fungal order Sordariales.</title>
        <authorList>
            <consortium name="Lawrence Berkeley National Laboratory"/>
            <person name="Hensen N."/>
            <person name="Bonometti L."/>
            <person name="Westerberg I."/>
            <person name="Brannstrom I.O."/>
            <person name="Guillou S."/>
            <person name="Cros-Aarteil S."/>
            <person name="Calhoun S."/>
            <person name="Haridas S."/>
            <person name="Kuo A."/>
            <person name="Mondo S."/>
            <person name="Pangilinan J."/>
            <person name="Riley R."/>
            <person name="Labutti K."/>
            <person name="Andreopoulos B."/>
            <person name="Lipzen A."/>
            <person name="Chen C."/>
            <person name="Yanf M."/>
            <person name="Daum C."/>
            <person name="Ng V."/>
            <person name="Clum A."/>
            <person name="Steindorff A."/>
            <person name="Ohm R."/>
            <person name="Martin F."/>
            <person name="Silar P."/>
            <person name="Natvig D."/>
            <person name="Lalanne C."/>
            <person name="Gautier V."/>
            <person name="Ament-Velasquez S.L."/>
            <person name="Kruys A."/>
            <person name="Hutchinson M.I."/>
            <person name="Powell A.J."/>
            <person name="Barry K."/>
            <person name="Miller A.N."/>
            <person name="Grigoriev I.V."/>
            <person name="Debuchy R."/>
            <person name="Gladieux P."/>
            <person name="Thoren M.H."/>
            <person name="Johannesson H."/>
        </authorList>
    </citation>
    <scope>NUCLEOTIDE SEQUENCE</scope>
    <source>
        <strain evidence="5">PSN4</strain>
    </source>
</reference>
<protein>
    <submittedName>
        <fullName evidence="5">DYW family of nucleic acid deaminases-domain-containing protein</fullName>
    </submittedName>
</protein>
<feature type="domain" description="Single-strand DNA deaminase toxin A-like C-terminal" evidence="4">
    <location>
        <begin position="370"/>
        <end position="430"/>
    </location>
</feature>
<dbReference type="Pfam" id="PF24120">
    <property type="entry name" value="SsdA_C"/>
    <property type="match status" value="1"/>
</dbReference>
<dbReference type="InterPro" id="IPR057517">
    <property type="entry name" value="SsdA-like_C"/>
</dbReference>
<sequence>MAGQYQVAKVVWWDYSSMYVRCPICDEIHRHGFPASSDYATTHRRLPHCGQVTLREYRIQFPLKDDEPVYEIDKQRALFVAGGEDPTEYFLKREGNRLPTSVPNTSNLRRWTEATEMVHVDLPGLDGGWDFRKIDGVASAMVQGKIEYVREYLESSAEADIFLRGVQAQHIEYPKDYERSDDDSDVYVSGETALHMAACEMYPEIVELLLGNGADPNIVNGDDRTPLAEAALWGRLDNVEVLLKYGAKKELECMRDGQRLLAVDFAKPGRANADERYRRSGQARVDEFYRLSGREQKFYENTYQRDKDRKAIVRLLEDEESRDREKLAGFVFTNSFGPESLLTLIAHFEIPNRLKTVGVLYRGRDFPVMAAMSGWSHRERPDANIQIAGVDWTEKVHRLCQIVGHRLEPHDYDQGEPGRYHACHAEKQLIAFFVHKHVFLPHETEWNPSLEEPSLEEPSLEERLHGLTIEELPEEQYEKLQRARDHTEKLSRLKSAAPPTSLKKAMIMVCRPICGDCEQFVERTNLALGLEIIVSHSRVGSSW</sequence>
<dbReference type="SUPFAM" id="SSF48403">
    <property type="entry name" value="Ankyrin repeat"/>
    <property type="match status" value="1"/>
</dbReference>
<dbReference type="Proteomes" id="UP001239445">
    <property type="component" value="Unassembled WGS sequence"/>
</dbReference>
<comment type="caution">
    <text evidence="5">The sequence shown here is derived from an EMBL/GenBank/DDBJ whole genome shotgun (WGS) entry which is preliminary data.</text>
</comment>
<proteinExistence type="predicted"/>
<evidence type="ECO:0000313" key="5">
    <source>
        <dbReference type="EMBL" id="KAK1753261.1"/>
    </source>
</evidence>
<dbReference type="GO" id="GO:0085020">
    <property type="term" value="P:protein K6-linked ubiquitination"/>
    <property type="evidence" value="ECO:0007669"/>
    <property type="project" value="TreeGrafter"/>
</dbReference>
<name>A0AAJ0BCC6_9PEZI</name>
<evidence type="ECO:0000256" key="3">
    <source>
        <dbReference type="PROSITE-ProRule" id="PRU00023"/>
    </source>
</evidence>
<dbReference type="AlphaFoldDB" id="A0AAJ0BCC6"/>
<evidence type="ECO:0000256" key="1">
    <source>
        <dbReference type="ARBA" id="ARBA00022737"/>
    </source>
</evidence>